<evidence type="ECO:0000313" key="3">
    <source>
        <dbReference type="Proteomes" id="UP000315753"/>
    </source>
</evidence>
<comment type="caution">
    <text evidence="2">The sequence shown here is derived from an EMBL/GenBank/DDBJ whole genome shotgun (WGS) entry which is preliminary data.</text>
</comment>
<dbReference type="AlphaFoldDB" id="A0A540V4T8"/>
<dbReference type="InterPro" id="IPR025571">
    <property type="entry name" value="YqfQ"/>
</dbReference>
<dbReference type="Proteomes" id="UP000315753">
    <property type="component" value="Unassembled WGS sequence"/>
</dbReference>
<keyword evidence="3" id="KW-1185">Reference proteome</keyword>
<dbReference type="EMBL" id="VIGD01000003">
    <property type="protein sequence ID" value="TQE91769.1"/>
    <property type="molecule type" value="Genomic_DNA"/>
</dbReference>
<name>A0A540V4T8_9BACL</name>
<proteinExistence type="predicted"/>
<feature type="region of interest" description="Disordered" evidence="1">
    <location>
        <begin position="99"/>
        <end position="151"/>
    </location>
</feature>
<evidence type="ECO:0000313" key="2">
    <source>
        <dbReference type="EMBL" id="TQE91769.1"/>
    </source>
</evidence>
<reference evidence="2 3" key="1">
    <citation type="submission" date="2019-06" db="EMBL/GenBank/DDBJ databases">
        <title>Genome sequence of Ureibacillus terrenus.</title>
        <authorList>
            <person name="Maclea K.S."/>
            <person name="Simoes M."/>
        </authorList>
    </citation>
    <scope>NUCLEOTIDE SEQUENCE [LARGE SCALE GENOMIC DNA]</scope>
    <source>
        <strain evidence="2 3">ATCC BAA-384</strain>
    </source>
</reference>
<accession>A0A540V4T8</accession>
<gene>
    <name evidence="2" type="ORF">FKZ59_03345</name>
</gene>
<evidence type="ECO:0000256" key="1">
    <source>
        <dbReference type="SAM" id="MobiDB-lite"/>
    </source>
</evidence>
<sequence length="151" mass="17333">MQPHHFHYQMPPIRPNFFAPTPPQFPQPPQPFGFRPGPLPPPVPRNFPPMPKGATRLDTLLETANRFLATAQSFQPYIQQAAPMLRNLPALWKLYKGFQGIPSQGNEPREEAERSSRSERFGQTGRSQRPSYETRPSVPKIFQPPFDPYIK</sequence>
<feature type="compositionally biased region" description="Basic and acidic residues" evidence="1">
    <location>
        <begin position="107"/>
        <end position="120"/>
    </location>
</feature>
<dbReference type="Pfam" id="PF14181">
    <property type="entry name" value="YqfQ"/>
    <property type="match status" value="1"/>
</dbReference>
<dbReference type="OrthoDB" id="2860117at2"/>
<protein>
    <submittedName>
        <fullName evidence="2">4-hydroxy-3-methylbut-2-enyl diphosphate reductase</fullName>
    </submittedName>
</protein>
<organism evidence="2 3">
    <name type="scientific">Ureibacillus terrenus</name>
    <dbReference type="NCBI Taxonomy" id="118246"/>
    <lineage>
        <taxon>Bacteria</taxon>
        <taxon>Bacillati</taxon>
        <taxon>Bacillota</taxon>
        <taxon>Bacilli</taxon>
        <taxon>Bacillales</taxon>
        <taxon>Caryophanaceae</taxon>
        <taxon>Ureibacillus</taxon>
    </lineage>
</organism>